<accession>A0A0H2S5L5</accession>
<name>A0A0H2S5L5_9AGAM</name>
<keyword evidence="3" id="KW-1185">Reference proteome</keyword>
<feature type="compositionally biased region" description="Polar residues" evidence="1">
    <location>
        <begin position="166"/>
        <end position="176"/>
    </location>
</feature>
<dbReference type="AlphaFoldDB" id="A0A0H2S5L5"/>
<evidence type="ECO:0000313" key="2">
    <source>
        <dbReference type="EMBL" id="KLO19259.1"/>
    </source>
</evidence>
<evidence type="ECO:0000313" key="3">
    <source>
        <dbReference type="Proteomes" id="UP000053477"/>
    </source>
</evidence>
<dbReference type="InParanoid" id="A0A0H2S5L5"/>
<feature type="region of interest" description="Disordered" evidence="1">
    <location>
        <begin position="145"/>
        <end position="176"/>
    </location>
</feature>
<reference evidence="2 3" key="1">
    <citation type="submission" date="2015-04" db="EMBL/GenBank/DDBJ databases">
        <title>Complete genome sequence of Schizopora paradoxa KUC8140, a cosmopolitan wood degrader in East Asia.</title>
        <authorList>
            <consortium name="DOE Joint Genome Institute"/>
            <person name="Min B."/>
            <person name="Park H."/>
            <person name="Jang Y."/>
            <person name="Kim J.-J."/>
            <person name="Kim K.H."/>
            <person name="Pangilinan J."/>
            <person name="Lipzen A."/>
            <person name="Riley R."/>
            <person name="Grigoriev I.V."/>
            <person name="Spatafora J.W."/>
            <person name="Choi I.-G."/>
        </authorList>
    </citation>
    <scope>NUCLEOTIDE SEQUENCE [LARGE SCALE GENOMIC DNA]</scope>
    <source>
        <strain evidence="2 3">KUC8140</strain>
    </source>
</reference>
<proteinExistence type="predicted"/>
<dbReference type="Proteomes" id="UP000053477">
    <property type="component" value="Unassembled WGS sequence"/>
</dbReference>
<dbReference type="EMBL" id="KQ085888">
    <property type="protein sequence ID" value="KLO19259.1"/>
    <property type="molecule type" value="Genomic_DNA"/>
</dbReference>
<protein>
    <submittedName>
        <fullName evidence="2">Uncharacterized protein</fullName>
    </submittedName>
</protein>
<evidence type="ECO:0000256" key="1">
    <source>
        <dbReference type="SAM" id="MobiDB-lite"/>
    </source>
</evidence>
<sequence>MECVSDFERSMPGALGQSQLDFGRAYPDVPVASTSQQHSSSNLNYNHHDRHYPNANAPISQNGNFQFSNSVQIASQNTLVSSNKNDGYDSDRSMTGASRSCYNTSKLMHMSYSHLFRVIIQKAYIEGFQKGQEAEANRVLQERSRFQEARKRGPQSTPYEAKQRDTASGYSSANNHEGRQFLNQCHGSHKLAIST</sequence>
<gene>
    <name evidence="2" type="ORF">SCHPADRAFT_84625</name>
</gene>
<organism evidence="2 3">
    <name type="scientific">Schizopora paradoxa</name>
    <dbReference type="NCBI Taxonomy" id="27342"/>
    <lineage>
        <taxon>Eukaryota</taxon>
        <taxon>Fungi</taxon>
        <taxon>Dikarya</taxon>
        <taxon>Basidiomycota</taxon>
        <taxon>Agaricomycotina</taxon>
        <taxon>Agaricomycetes</taxon>
        <taxon>Hymenochaetales</taxon>
        <taxon>Schizoporaceae</taxon>
        <taxon>Schizopora</taxon>
    </lineage>
</organism>